<comment type="caution">
    <text evidence="3">The sequence shown here is derived from an EMBL/GenBank/DDBJ whole genome shotgun (WGS) entry which is preliminary data.</text>
</comment>
<keyword evidence="4" id="KW-1185">Reference proteome</keyword>
<dbReference type="InterPro" id="IPR002347">
    <property type="entry name" value="SDR_fam"/>
</dbReference>
<accession>A0A934QLY1</accession>
<evidence type="ECO:0000256" key="1">
    <source>
        <dbReference type="ARBA" id="ARBA00006484"/>
    </source>
</evidence>
<evidence type="ECO:0000256" key="2">
    <source>
        <dbReference type="ARBA" id="ARBA00023002"/>
    </source>
</evidence>
<reference evidence="3" key="1">
    <citation type="submission" date="2020-12" db="EMBL/GenBank/DDBJ databases">
        <title>Prauserella sp. ASG 168, a novel actinomycete isolated from cave rock.</title>
        <authorList>
            <person name="Suriyachadkun C."/>
        </authorList>
    </citation>
    <scope>NUCLEOTIDE SEQUENCE</scope>
    <source>
        <strain evidence="3">ASG 168</strain>
    </source>
</reference>
<sequence>MTTANRSLIMTGATRGIGLEAARDVLRRRPDTHLIVLGRASSTAETLPGLREISPHVSHVDIDLASTASVAAAGAHLEDLLDSGALPPLWGLVFNAGVHLSNALEATVDGYERTFAVNVMSTHQLLRRLHPHLHSPARIVVTVSDAHFGDLRHTGGTMPSPRWAIPDISQPGAFNRSGNVRAGRRAYVTSKLGGIYLVHEWSRRLPEGVDIIAYNPSLVIGTGLARETGGAFPFLMRRIVPILAATPLVDTPAPAGKKLADAILGATSAPTGAYIHRTKAMRSSTESYNPDRERALWNWLEQLPREKTPRTTN</sequence>
<name>A0A934QLY1_9PSEU</name>
<keyword evidence="2" id="KW-0560">Oxidoreductase</keyword>
<dbReference type="Gene3D" id="3.40.50.720">
    <property type="entry name" value="NAD(P)-binding Rossmann-like Domain"/>
    <property type="match status" value="1"/>
</dbReference>
<dbReference type="GO" id="GO:0016491">
    <property type="term" value="F:oxidoreductase activity"/>
    <property type="evidence" value="ECO:0007669"/>
    <property type="project" value="UniProtKB-KW"/>
</dbReference>
<dbReference type="PANTHER" id="PTHR24320:SF148">
    <property type="entry name" value="NAD(P)-BINDING ROSSMANN-FOLD SUPERFAMILY PROTEIN"/>
    <property type="match status" value="1"/>
</dbReference>
<comment type="similarity">
    <text evidence="1">Belongs to the short-chain dehydrogenases/reductases (SDR) family.</text>
</comment>
<dbReference type="RefSeq" id="WP_200315449.1">
    <property type="nucleotide sequence ID" value="NZ_JAENJH010000001.1"/>
</dbReference>
<dbReference type="InterPro" id="IPR036291">
    <property type="entry name" value="NAD(P)-bd_dom_sf"/>
</dbReference>
<protein>
    <submittedName>
        <fullName evidence="3">SDR family NAD(P)-dependent oxidoreductase</fullName>
    </submittedName>
</protein>
<evidence type="ECO:0000313" key="3">
    <source>
        <dbReference type="EMBL" id="MBK1783847.1"/>
    </source>
</evidence>
<dbReference type="Proteomes" id="UP000635245">
    <property type="component" value="Unassembled WGS sequence"/>
</dbReference>
<dbReference type="Pfam" id="PF00106">
    <property type="entry name" value="adh_short"/>
    <property type="match status" value="1"/>
</dbReference>
<gene>
    <name evidence="3" type="ORF">JHE00_05850</name>
</gene>
<evidence type="ECO:0000313" key="4">
    <source>
        <dbReference type="Proteomes" id="UP000635245"/>
    </source>
</evidence>
<dbReference type="AlphaFoldDB" id="A0A934QLY1"/>
<dbReference type="EMBL" id="JAENJH010000001">
    <property type="protein sequence ID" value="MBK1783847.1"/>
    <property type="molecule type" value="Genomic_DNA"/>
</dbReference>
<proteinExistence type="inferred from homology"/>
<organism evidence="3 4">
    <name type="scientific">Prauserella cavernicola</name>
    <dbReference type="NCBI Taxonomy" id="2800127"/>
    <lineage>
        <taxon>Bacteria</taxon>
        <taxon>Bacillati</taxon>
        <taxon>Actinomycetota</taxon>
        <taxon>Actinomycetes</taxon>
        <taxon>Pseudonocardiales</taxon>
        <taxon>Pseudonocardiaceae</taxon>
        <taxon>Prauserella</taxon>
    </lineage>
</organism>
<dbReference type="PANTHER" id="PTHR24320">
    <property type="entry name" value="RETINOL DEHYDROGENASE"/>
    <property type="match status" value="1"/>
</dbReference>
<dbReference type="SUPFAM" id="SSF51735">
    <property type="entry name" value="NAD(P)-binding Rossmann-fold domains"/>
    <property type="match status" value="1"/>
</dbReference>